<name>A0A1D3CTH1_9EIME</name>
<evidence type="ECO:0000256" key="2">
    <source>
        <dbReference type="SAM" id="MobiDB-lite"/>
    </source>
</evidence>
<comment type="caution">
    <text evidence="4">The sequence shown here is derived from an EMBL/GenBank/DDBJ whole genome shotgun (WGS) entry which is preliminary data.</text>
</comment>
<feature type="transmembrane region" description="Helical" evidence="3">
    <location>
        <begin position="6"/>
        <end position="31"/>
    </location>
</feature>
<keyword evidence="1" id="KW-0175">Coiled coil</keyword>
<feature type="compositionally biased region" description="Low complexity" evidence="2">
    <location>
        <begin position="228"/>
        <end position="244"/>
    </location>
</feature>
<organism evidence="4 5">
    <name type="scientific">Cyclospora cayetanensis</name>
    <dbReference type="NCBI Taxonomy" id="88456"/>
    <lineage>
        <taxon>Eukaryota</taxon>
        <taxon>Sar</taxon>
        <taxon>Alveolata</taxon>
        <taxon>Apicomplexa</taxon>
        <taxon>Conoidasida</taxon>
        <taxon>Coccidia</taxon>
        <taxon>Eucoccidiorida</taxon>
        <taxon>Eimeriorina</taxon>
        <taxon>Eimeriidae</taxon>
        <taxon>Cyclospora</taxon>
    </lineage>
</organism>
<accession>A0A1D3CTH1</accession>
<keyword evidence="3" id="KW-0472">Membrane</keyword>
<dbReference type="Proteomes" id="UP000095192">
    <property type="component" value="Unassembled WGS sequence"/>
</dbReference>
<proteinExistence type="predicted"/>
<dbReference type="EMBL" id="JROU02002019">
    <property type="protein sequence ID" value="OEH74504.1"/>
    <property type="molecule type" value="Genomic_DNA"/>
</dbReference>
<reference evidence="4 5" key="1">
    <citation type="journal article" date="2016" name="BMC Genomics">
        <title>Comparative genomics reveals Cyclospora cayetanensis possesses coccidia-like metabolism and invasion components but unique surface antigens.</title>
        <authorList>
            <person name="Liu S."/>
            <person name="Wang L."/>
            <person name="Zheng H."/>
            <person name="Xu Z."/>
            <person name="Roellig D.M."/>
            <person name="Li N."/>
            <person name="Frace M.A."/>
            <person name="Tang K."/>
            <person name="Arrowood M.J."/>
            <person name="Moss D.M."/>
            <person name="Zhang L."/>
            <person name="Feng Y."/>
            <person name="Xiao L."/>
        </authorList>
    </citation>
    <scope>NUCLEOTIDE SEQUENCE [LARGE SCALE GENOMIC DNA]</scope>
    <source>
        <strain evidence="4 5">CHN_HEN01</strain>
    </source>
</reference>
<feature type="coiled-coil region" evidence="1">
    <location>
        <begin position="47"/>
        <end position="74"/>
    </location>
</feature>
<evidence type="ECO:0000313" key="5">
    <source>
        <dbReference type="Proteomes" id="UP000095192"/>
    </source>
</evidence>
<evidence type="ECO:0000313" key="4">
    <source>
        <dbReference type="EMBL" id="OEH74504.1"/>
    </source>
</evidence>
<feature type="compositionally biased region" description="Basic residues" evidence="2">
    <location>
        <begin position="375"/>
        <end position="384"/>
    </location>
</feature>
<protein>
    <submittedName>
        <fullName evidence="4">Uncharacterized protein</fullName>
    </submittedName>
</protein>
<dbReference type="InParanoid" id="A0A1D3CTH1"/>
<keyword evidence="5" id="KW-1185">Reference proteome</keyword>
<feature type="region of interest" description="Disordered" evidence="2">
    <location>
        <begin position="326"/>
        <end position="394"/>
    </location>
</feature>
<dbReference type="AlphaFoldDB" id="A0A1D3CTH1"/>
<evidence type="ECO:0000256" key="1">
    <source>
        <dbReference type="SAM" id="Coils"/>
    </source>
</evidence>
<feature type="compositionally biased region" description="Basic and acidic residues" evidence="2">
    <location>
        <begin position="357"/>
        <end position="374"/>
    </location>
</feature>
<dbReference type="CDD" id="cd22249">
    <property type="entry name" value="UDM1_RNF168_RNF169-like"/>
    <property type="match status" value="1"/>
</dbReference>
<keyword evidence="3" id="KW-0812">Transmembrane</keyword>
<dbReference type="VEuPathDB" id="ToxoDB:cyc_03949"/>
<feature type="compositionally biased region" description="Basic residues" evidence="2">
    <location>
        <begin position="346"/>
        <end position="356"/>
    </location>
</feature>
<gene>
    <name evidence="4" type="ORF">cyc_03949</name>
</gene>
<feature type="region of interest" description="Disordered" evidence="2">
    <location>
        <begin position="906"/>
        <end position="948"/>
    </location>
</feature>
<feature type="region of interest" description="Disordered" evidence="2">
    <location>
        <begin position="508"/>
        <end position="534"/>
    </location>
</feature>
<sequence length="1268" mass="138546">MDNLTLFMLIGWGVALLALLSLVVLCVVSLLRKRKADRDVKRGLREVEIVRTEYQRAQQSLEDYEEEKQLLLSRLKGGGLECQGTLRDCLKELQMHLTATEATSTALQQALKHKPKVTTNPPALLAELWLVHGDLYPDRTQDTYPDLDVVLPFSTAPRARGGFPGFAGCRRYKSLQEEDVFIGAPPFTYHPPPHSRMFLQTPHHGAPAPSSPSAQRQPHRILQEAAQDAPQGDSLSSSSPLGSAGERRIQRPYGGARTERASACGPMVSEKLPPMQLPKVKDAAFSAQAGSLPLFQKTPCHFWGPPSPAYPSKGACMSRTDRKVYREEKKRQKRLMRQAKKDEKKVRKAQKKLRRKIDKEDRTAEKNRHKEERKRQKLLKKQHLHLPPGPPRELSHHSVVLVDEEIHPSTQHVVTEAIRAKPLVQEQHMLLQPPLTAAAAPSTVGVATTIAVEPQGAAFPPVILEHEAVPHRAPGPDPAPPVVEVPEGPLKITERTVVRQPNMLLPPPALQAEGEGRAPCCSRRNSPHREGPYGSSCSPCGAGGPPGPPTMVIEEEQIVEPQPIIKLDRHTVVIPAHSFAPKFIFLGEQWLPAPTESHANGQHRVCLVERARFGRRDSRKGEAYRAQVYRQVAAHTPQFEKVLISSRDTETLCCTSRDTHHVRLQARALAEMLPCLSLRTSATEVQHLRYSLVDYTLQSLENINTERLKEIIADTCNQPMYLLLRIYECTRVPDLSRPSTPTAADASLGAPGSPFAAHEETEGWTVVYEAPPIELGDRSKVAPETIRMHEGARFYYKHPVTPVQPKLFEEKKELNAVLPPQGRAVLVETQCNNSEPQLARACFDDAAAKALRAVSGGPPFVSSVVDIAANTDPPKGVSRQPPCFPYDPRRPPILAGCPLETAEGTAVALRPPVKTETLPPRPRGLSSPWSSREGAPQRSRSADAPYSKGSLGAPTGGFLMGETFLPCGVGSPTERVRDVYPCPADSASGRFRVLCLRQQGLLFENDVLSVSCVIGTASVPINRTLHASVELSIICKMAPLGDTRGGCEGLPQSPVSVGATTGFHCVRSSIRNLENEALQCSVSPIVRAPGGGPRGPPRVIQTVVVTVLKPFLVVPEVVLEVGLPDGREDRSVFALPVVLSQFVKPLSLSPAAALQLWYDTSLHTRLTSVRLSPSVSSCGPSFLEEIVSLGGKLCLIKGIKHRLADSALIAAGELAAIGDMESDCNCIVRFWKGPSVSGATAKLEVKAQDPRVVASLYELLLYLLEDAE</sequence>
<evidence type="ECO:0000256" key="3">
    <source>
        <dbReference type="SAM" id="Phobius"/>
    </source>
</evidence>
<keyword evidence="3" id="KW-1133">Transmembrane helix</keyword>
<dbReference type="VEuPathDB" id="ToxoDB:LOC34620557"/>
<feature type="region of interest" description="Disordered" evidence="2">
    <location>
        <begin position="192"/>
        <end position="268"/>
    </location>
</feature>